<dbReference type="Pfam" id="PF13439">
    <property type="entry name" value="Glyco_transf_4"/>
    <property type="match status" value="1"/>
</dbReference>
<dbReference type="PANTHER" id="PTHR12526:SF572">
    <property type="entry name" value="BLL5144 PROTEIN"/>
    <property type="match status" value="1"/>
</dbReference>
<dbReference type="InterPro" id="IPR028098">
    <property type="entry name" value="Glyco_trans_4-like_N"/>
</dbReference>
<dbReference type="InterPro" id="IPR008928">
    <property type="entry name" value="6-hairpin_glycosidase_sf"/>
</dbReference>
<dbReference type="InterPro" id="IPR001296">
    <property type="entry name" value="Glyco_trans_1"/>
</dbReference>
<dbReference type="SUPFAM" id="SSF53756">
    <property type="entry name" value="UDP-Glycosyltransferase/glycogen phosphorylase"/>
    <property type="match status" value="1"/>
</dbReference>
<dbReference type="EMBL" id="PTRA01000001">
    <property type="protein sequence ID" value="PQA61025.1"/>
    <property type="molecule type" value="Genomic_DNA"/>
</dbReference>
<organism evidence="4 5">
    <name type="scientific">Siphonobacter curvatus</name>
    <dbReference type="NCBI Taxonomy" id="2094562"/>
    <lineage>
        <taxon>Bacteria</taxon>
        <taxon>Pseudomonadati</taxon>
        <taxon>Bacteroidota</taxon>
        <taxon>Cytophagia</taxon>
        <taxon>Cytophagales</taxon>
        <taxon>Cytophagaceae</taxon>
        <taxon>Siphonobacter</taxon>
    </lineage>
</organism>
<dbReference type="Pfam" id="PF00534">
    <property type="entry name" value="Glycos_transf_1"/>
    <property type="match status" value="1"/>
</dbReference>
<evidence type="ECO:0000256" key="1">
    <source>
        <dbReference type="SAM" id="Coils"/>
    </source>
</evidence>
<feature type="domain" description="Glycosyl transferase family 1" evidence="2">
    <location>
        <begin position="193"/>
        <end position="363"/>
    </location>
</feature>
<evidence type="ECO:0000259" key="3">
    <source>
        <dbReference type="Pfam" id="PF13439"/>
    </source>
</evidence>
<proteinExistence type="predicted"/>
<reference evidence="5" key="1">
    <citation type="submission" date="2018-02" db="EMBL/GenBank/DDBJ databases">
        <title>Genome sequencing of Solimonas sp. HR-BB.</title>
        <authorList>
            <person name="Lee Y."/>
            <person name="Jeon C.O."/>
        </authorList>
    </citation>
    <scope>NUCLEOTIDE SEQUENCE [LARGE SCALE GENOMIC DNA]</scope>
    <source>
        <strain evidence="5">HR-U</strain>
    </source>
</reference>
<dbReference type="GO" id="GO:0016757">
    <property type="term" value="F:glycosyltransferase activity"/>
    <property type="evidence" value="ECO:0007669"/>
    <property type="project" value="InterPro"/>
</dbReference>
<dbReference type="GO" id="GO:0005975">
    <property type="term" value="P:carbohydrate metabolic process"/>
    <property type="evidence" value="ECO:0007669"/>
    <property type="project" value="InterPro"/>
</dbReference>
<accession>A0A2S7ITJ4</accession>
<protein>
    <submittedName>
        <fullName evidence="4">Glycosyl transferase family 1</fullName>
    </submittedName>
</protein>
<evidence type="ECO:0000313" key="4">
    <source>
        <dbReference type="EMBL" id="PQA61025.1"/>
    </source>
</evidence>
<evidence type="ECO:0000259" key="2">
    <source>
        <dbReference type="Pfam" id="PF00534"/>
    </source>
</evidence>
<keyword evidence="1" id="KW-0175">Coiled coil</keyword>
<dbReference type="Gene3D" id="3.40.50.2000">
    <property type="entry name" value="Glycogen Phosphorylase B"/>
    <property type="match status" value="2"/>
</dbReference>
<comment type="caution">
    <text evidence="4">The sequence shown here is derived from an EMBL/GenBank/DDBJ whole genome shotgun (WGS) entry which is preliminary data.</text>
</comment>
<dbReference type="OrthoDB" id="9765330at2"/>
<keyword evidence="5" id="KW-1185">Reference proteome</keyword>
<sequence length="753" mass="85450">MKLIDTLPVRRIAFLGDYLPRQCGIATFTYDLRTHFQERYADLDTFVVAVEDRPGEYDYPSEVRYTFDQNSRSAYVQTARYLNESGVEVVCMQHEYGIYGGNSGEYVIDLLDRLKMPVITTFHTILEKPSPDQDRILRAIADRSAFVVVMSERGRQFLENIYEIEPEKIVVIPHGIPDVAFTNPDEAKGAFGLDGKKVVLTFGLISPNKGIETAISALPEVVKKHPDLRYVVLGATHPNLIREHGEAYRTSLVRLAEELGVAEHVQFHNRFVEKEDLLQYLQMADVYLTPYLNAAQITSGTLAYSVGSGKAVVSTPYWHAEELLADGRGVLVPFGSSEAIAEALIHLFDEPDYRNKLRNEAYQYSRQMVWHETVGSYHRLFGYSVTNRLNLNADALPTLKLDHLYRLTDSTGIIQHARYTLPHREEGYCTDDNARALLLASWLDTDGEIVDARIPWMIDVFASFLNHAFDPQVGRFRNFMSYGREWLESFGSDDSHGRAIWALGGLIARTRRPDLRAWAQDLFNRSIDKVLEMTSPRSWAFTMLGLSEFLHRYPGDRHKQELHRELGDRLCALLRQTARPYWYWFEPILTYDNARLSQALLCSDVPEHQLVGLHTLEWLRDVQTAPEGHFRAIGSEGFYPMGSEPAVYDQQPLEAAASIGAYLAAYAYSGLDIWREAADTAFDWYLGKNDTGLALYDESSGGCYDGLQPHSVNYNQGAESCLAYLMARAEIRAAQVQQQASQKKSEKNSVRAK</sequence>
<dbReference type="AlphaFoldDB" id="A0A2S7ITJ4"/>
<name>A0A2S7ITJ4_9BACT</name>
<dbReference type="SUPFAM" id="SSF48208">
    <property type="entry name" value="Six-hairpin glycosidases"/>
    <property type="match status" value="1"/>
</dbReference>
<feature type="coiled-coil region" evidence="1">
    <location>
        <begin position="726"/>
        <end position="753"/>
    </location>
</feature>
<evidence type="ECO:0000313" key="5">
    <source>
        <dbReference type="Proteomes" id="UP000239590"/>
    </source>
</evidence>
<gene>
    <name evidence="4" type="ORF">C5O19_07060</name>
</gene>
<dbReference type="CDD" id="cd03822">
    <property type="entry name" value="GT4_mannosyltransferase-like"/>
    <property type="match status" value="1"/>
</dbReference>
<dbReference type="PANTHER" id="PTHR12526">
    <property type="entry name" value="GLYCOSYLTRANSFERASE"/>
    <property type="match status" value="1"/>
</dbReference>
<feature type="domain" description="Glycosyltransferase subfamily 4-like N-terminal" evidence="3">
    <location>
        <begin position="24"/>
        <end position="177"/>
    </location>
</feature>
<dbReference type="Proteomes" id="UP000239590">
    <property type="component" value="Unassembled WGS sequence"/>
</dbReference>
<keyword evidence="4" id="KW-0808">Transferase</keyword>
<dbReference type="RefSeq" id="WP_104713941.1">
    <property type="nucleotide sequence ID" value="NZ_PTRA01000001.1"/>
</dbReference>